<dbReference type="AlphaFoldDB" id="A0A098B7G4"/>
<evidence type="ECO:0000313" key="4">
    <source>
        <dbReference type="EMBL" id="CDX04287.1"/>
    </source>
</evidence>
<dbReference type="Gene3D" id="3.40.50.11220">
    <property type="match status" value="1"/>
</dbReference>
<dbReference type="InterPro" id="IPR038029">
    <property type="entry name" value="GbiG_N_sf"/>
</dbReference>
<feature type="domain" description="Cobalamin synthesis G N-terminal" evidence="2">
    <location>
        <begin position="67"/>
        <end position="147"/>
    </location>
</feature>
<dbReference type="Pfam" id="PF11760">
    <property type="entry name" value="CbiG_N"/>
    <property type="match status" value="1"/>
</dbReference>
<protein>
    <submittedName>
        <fullName evidence="4">Cobalamin (Vitamin B12) biosynthesis CbiG protein</fullName>
    </submittedName>
</protein>
<dbReference type="Gene3D" id="3.30.420.180">
    <property type="entry name" value="CobE/GbiG C-terminal domain"/>
    <property type="match status" value="1"/>
</dbReference>
<dbReference type="PANTHER" id="PTHR37477">
    <property type="entry name" value="COBALT-PRECORRIN-5A HYDROLASE"/>
    <property type="match status" value="1"/>
</dbReference>
<name>A0A098B7G4_DESHA</name>
<feature type="domain" description="Cobalamin biosynthesis central region" evidence="3">
    <location>
        <begin position="153"/>
        <end position="227"/>
    </location>
</feature>
<organism evidence="4">
    <name type="scientific">Desulfitobacterium hafniense</name>
    <name type="common">Desulfitobacterium frappieri</name>
    <dbReference type="NCBI Taxonomy" id="49338"/>
    <lineage>
        <taxon>Bacteria</taxon>
        <taxon>Bacillati</taxon>
        <taxon>Bacillota</taxon>
        <taxon>Clostridia</taxon>
        <taxon>Eubacteriales</taxon>
        <taxon>Desulfitobacteriaceae</taxon>
        <taxon>Desulfitobacterium</taxon>
    </lineage>
</organism>
<evidence type="ECO:0000259" key="1">
    <source>
        <dbReference type="Pfam" id="PF01890"/>
    </source>
</evidence>
<dbReference type="PANTHER" id="PTHR37477:SF1">
    <property type="entry name" value="COBALT-PRECORRIN-5A HYDROLASE"/>
    <property type="match status" value="1"/>
</dbReference>
<evidence type="ECO:0000259" key="3">
    <source>
        <dbReference type="Pfam" id="PF11761"/>
    </source>
</evidence>
<dbReference type="SUPFAM" id="SSF159664">
    <property type="entry name" value="CobE/GbiG C-terminal domain-like"/>
    <property type="match status" value="1"/>
</dbReference>
<reference evidence="4" key="1">
    <citation type="submission" date="2014-07" db="EMBL/GenBank/DDBJ databases">
        <authorList>
            <person name="Hornung V.Bastian."/>
        </authorList>
    </citation>
    <scope>NUCLEOTIDE SEQUENCE</scope>
    <source>
        <strain evidence="4">PCE-S</strain>
    </source>
</reference>
<dbReference type="PATRIC" id="fig|49338.4.peg.4737"/>
<feature type="domain" description="CobE/GbiG C-terminal" evidence="1">
    <location>
        <begin position="255"/>
        <end position="372"/>
    </location>
</feature>
<accession>A0A098B7G4</accession>
<proteinExistence type="predicted"/>
<gene>
    <name evidence="4" type="ORF">DPCES_4401</name>
</gene>
<dbReference type="GO" id="GO:0009236">
    <property type="term" value="P:cobalamin biosynthetic process"/>
    <property type="evidence" value="ECO:0007669"/>
    <property type="project" value="InterPro"/>
</dbReference>
<evidence type="ECO:0000259" key="2">
    <source>
        <dbReference type="Pfam" id="PF11760"/>
    </source>
</evidence>
<dbReference type="InterPro" id="IPR021745">
    <property type="entry name" value="CbiG_mid"/>
</dbReference>
<dbReference type="InterPro" id="IPR036518">
    <property type="entry name" value="CobE/GbiG_C_sf"/>
</dbReference>
<dbReference type="InterPro" id="IPR021744">
    <property type="entry name" value="CbiG_N"/>
</dbReference>
<dbReference type="EMBL" id="LK996017">
    <property type="protein sequence ID" value="CDX04287.1"/>
    <property type="molecule type" value="Genomic_DNA"/>
</dbReference>
<dbReference type="RefSeq" id="WP_208926353.1">
    <property type="nucleotide sequence ID" value="NZ_LK996017.1"/>
</dbReference>
<dbReference type="InterPro" id="IPR002750">
    <property type="entry name" value="CobE/GbiG_C"/>
</dbReference>
<dbReference type="Pfam" id="PF11761">
    <property type="entry name" value="CbiG_mid"/>
    <property type="match status" value="1"/>
</dbReference>
<dbReference type="SUPFAM" id="SSF159672">
    <property type="entry name" value="CbiG N-terminal domain-like"/>
    <property type="match status" value="1"/>
</dbReference>
<sequence>MKTAIVVLRDQGLQTACRIIGKWSEEEPVSLYLHRRLEGQEHVQEREEVKEAPPGLRPHYFDKLNDVLPKLWESSSLLIFIMATGIVVRHIAPFLQGKDRDPAVLVLDEKGEFVISLLSGHLGGANAWAKSVAQWINARPVITTATDVQGLTAPDEYARRFGWSVEPLSGLKEVNSLLLEQGYLKVWTDCLPEEHPLRQDPHYHFLEDDDQEHAQLWITAEQVSGNEVFGHEVPGPGQLQGKSRPLHLLTRIFGIGIGCRRGVSREQVMEAITGSLRKVGISPKSIRGLYSIELKADEAGIIEAAQTLGIPFHTFSAQAIQNMNEQRGLRPSEYVKEKIGVDGVCEAASLLGTSQGELVLPKQKWNGVTVAISKAKSMW</sequence>
<dbReference type="InterPro" id="IPR052553">
    <property type="entry name" value="CbiG_hydrolase"/>
</dbReference>
<dbReference type="Pfam" id="PF01890">
    <property type="entry name" value="CbiG_C"/>
    <property type="match status" value="1"/>
</dbReference>